<dbReference type="Pfam" id="PF13445">
    <property type="entry name" value="zf-RING_UBOX"/>
    <property type="match status" value="1"/>
</dbReference>
<feature type="region of interest" description="Disordered" evidence="5">
    <location>
        <begin position="1"/>
        <end position="134"/>
    </location>
</feature>
<evidence type="ECO:0000313" key="8">
    <source>
        <dbReference type="Proteomes" id="UP000777482"/>
    </source>
</evidence>
<feature type="compositionally biased region" description="Low complexity" evidence="5">
    <location>
        <begin position="312"/>
        <end position="328"/>
    </location>
</feature>
<organism evidence="7 8">
    <name type="scientific">Rhodotorula mucilaginosa</name>
    <name type="common">Yeast</name>
    <name type="synonym">Rhodotorula rubra</name>
    <dbReference type="NCBI Taxonomy" id="5537"/>
    <lineage>
        <taxon>Eukaryota</taxon>
        <taxon>Fungi</taxon>
        <taxon>Dikarya</taxon>
        <taxon>Basidiomycota</taxon>
        <taxon>Pucciniomycotina</taxon>
        <taxon>Microbotryomycetes</taxon>
        <taxon>Sporidiobolales</taxon>
        <taxon>Sporidiobolaceae</taxon>
        <taxon>Rhodotorula</taxon>
    </lineage>
</organism>
<dbReference type="GO" id="GO:0008270">
    <property type="term" value="F:zinc ion binding"/>
    <property type="evidence" value="ECO:0007669"/>
    <property type="project" value="UniProtKB-KW"/>
</dbReference>
<feature type="compositionally biased region" description="Low complexity" evidence="5">
    <location>
        <begin position="42"/>
        <end position="56"/>
    </location>
</feature>
<feature type="region of interest" description="Disordered" evidence="5">
    <location>
        <begin position="604"/>
        <end position="901"/>
    </location>
</feature>
<dbReference type="InterPro" id="IPR017907">
    <property type="entry name" value="Znf_RING_CS"/>
</dbReference>
<dbReference type="EMBL" id="PUHQ01000013">
    <property type="protein sequence ID" value="KAG0664620.1"/>
    <property type="molecule type" value="Genomic_DNA"/>
</dbReference>
<feature type="compositionally biased region" description="Acidic residues" evidence="5">
    <location>
        <begin position="782"/>
        <end position="811"/>
    </location>
</feature>
<feature type="compositionally biased region" description="Low complexity" evidence="5">
    <location>
        <begin position="398"/>
        <end position="423"/>
    </location>
</feature>
<proteinExistence type="predicted"/>
<dbReference type="PANTHER" id="PTHR23216:SF1">
    <property type="entry name" value="NUCLEOLAR AND COILED-BODY PHOSPHOPROTEIN 1"/>
    <property type="match status" value="1"/>
</dbReference>
<dbReference type="AlphaFoldDB" id="A0A9P6W5V5"/>
<feature type="region of interest" description="Disordered" evidence="5">
    <location>
        <begin position="230"/>
        <end position="265"/>
    </location>
</feature>
<dbReference type="CDD" id="cd16449">
    <property type="entry name" value="RING-HC"/>
    <property type="match status" value="1"/>
</dbReference>
<dbReference type="PROSITE" id="PS50089">
    <property type="entry name" value="ZF_RING_2"/>
    <property type="match status" value="1"/>
</dbReference>
<dbReference type="PANTHER" id="PTHR23216">
    <property type="entry name" value="NUCLEOLAR AND COILED-BODY PHOSPHOPROTEIN 1"/>
    <property type="match status" value="1"/>
</dbReference>
<sequence length="901" mass="94829">MARPLRTRRAANPAPRDQSPAEGGPPPSSLRKRSHADALGRDTTSALTAAAGAADASPRRSKRGKTGKEADADDEADSVRGAAPHAAAAAPSRLDPCPSSSTLATSSDLGIENANLPDVDRPPRDDSAAGDDEMTAQERRALKGKAKATDEDEDQVMAENVASSEDAMQKQLRELNELVASQTAILASLHSAVTCNVCLERLERPFALQCGHVFCRNCLINWFFRPRTDGEEAEEDGEGAGGNASASSSGSESGNSSDAGHSRARATGATIANASTSAAAAAAVRAPSETAEEIARRRRVEADLWGDLSGPSTSASANTARTTTTSAAGGRVSPPPVSAEEEAELSADALRRARLARFDSRRAAESAETAAIGTSDVAGPSSAARAPPPPPPPPPASVPTAEVAAATTTTTTTTASSSRAAAPAPIPFPVRAPTGEHRMHNLVCPQCRASCAMRAPQRIFALDEVLSTLSRARVNEQGTRPRSASPVKLRMRKKGDDVDRGEGEGEGEIDPNLWDERDKTWGGLFPGEGGTESSRDRRRRLAQVVRDREDGVRRCGHCNWELDERTGICEGCGREWDISSDDDSDSDSSGAGLLPFRRGFLGRQHHDLAHSSGSGSGSEDSGESDGGGSFARGERINFGYRPGGGSTEEDNDSYESDFVVKSEQDEDEDEDGGRPGANAIAASRWKAIRHPSTDDSSSSSSDDSEDEATTTRAGRDRRHQQQRRRARSETGSSSSSSDDSVKWTRRRSPNPDPSSSDEEDEDAAERSREKAKRKRRLQGEVIDPDSDSGSDSAADDGTDSGESGSSEEEEEPAPRTTRSGRRIAVPAGGRNIDVSGFDTSSGDDDYSAQDSRGSGGSGITDDESSSSSSEEGEAGKKGKGRPSPTKKKKKRAIAASSSDDD</sequence>
<keyword evidence="1" id="KW-0479">Metal-binding</keyword>
<dbReference type="SUPFAM" id="SSF57850">
    <property type="entry name" value="RING/U-box"/>
    <property type="match status" value="1"/>
</dbReference>
<comment type="caution">
    <text evidence="7">The sequence shown here is derived from an EMBL/GenBank/DDBJ whole genome shotgun (WGS) entry which is preliminary data.</text>
</comment>
<feature type="compositionally biased region" description="Low complexity" evidence="5">
    <location>
        <begin position="82"/>
        <end position="91"/>
    </location>
</feature>
<feature type="region of interest" description="Disordered" evidence="5">
    <location>
        <begin position="305"/>
        <end position="345"/>
    </location>
</feature>
<feature type="region of interest" description="Disordered" evidence="5">
    <location>
        <begin position="361"/>
        <end position="426"/>
    </location>
</feature>
<evidence type="ECO:0000256" key="3">
    <source>
        <dbReference type="ARBA" id="ARBA00022833"/>
    </source>
</evidence>
<feature type="domain" description="RING-type" evidence="6">
    <location>
        <begin position="195"/>
        <end position="222"/>
    </location>
</feature>
<feature type="compositionally biased region" description="Pro residues" evidence="5">
    <location>
        <begin position="386"/>
        <end position="397"/>
    </location>
</feature>
<feature type="compositionally biased region" description="Polar residues" evidence="5">
    <location>
        <begin position="98"/>
        <end position="108"/>
    </location>
</feature>
<dbReference type="InterPro" id="IPR001841">
    <property type="entry name" value="Znf_RING"/>
</dbReference>
<gene>
    <name evidence="7" type="ORF">C6P46_001216</name>
</gene>
<evidence type="ECO:0000256" key="5">
    <source>
        <dbReference type="SAM" id="MobiDB-lite"/>
    </source>
</evidence>
<reference evidence="7 8" key="1">
    <citation type="submission" date="2020-11" db="EMBL/GenBank/DDBJ databases">
        <title>Kefir isolates.</title>
        <authorList>
            <person name="Marcisauskas S."/>
            <person name="Kim Y."/>
            <person name="Blasche S."/>
        </authorList>
    </citation>
    <scope>NUCLEOTIDE SEQUENCE [LARGE SCALE GENOMIC DNA]</scope>
    <source>
        <strain evidence="7 8">KR</strain>
    </source>
</reference>
<dbReference type="InterPro" id="IPR013083">
    <property type="entry name" value="Znf_RING/FYVE/PHD"/>
</dbReference>
<keyword evidence="3" id="KW-0862">Zinc</keyword>
<dbReference type="PROSITE" id="PS00518">
    <property type="entry name" value="ZF_RING_1"/>
    <property type="match status" value="1"/>
</dbReference>
<dbReference type="GO" id="GO:0005730">
    <property type="term" value="C:nucleolus"/>
    <property type="evidence" value="ECO:0007669"/>
    <property type="project" value="InterPro"/>
</dbReference>
<dbReference type="GO" id="GO:0005654">
    <property type="term" value="C:nucleoplasm"/>
    <property type="evidence" value="ECO:0007669"/>
    <property type="project" value="TreeGrafter"/>
</dbReference>
<protein>
    <recommendedName>
        <fullName evidence="6">RING-type domain-containing protein</fullName>
    </recommendedName>
</protein>
<feature type="compositionally biased region" description="Basic and acidic residues" evidence="5">
    <location>
        <begin position="494"/>
        <end position="503"/>
    </location>
</feature>
<feature type="region of interest" description="Disordered" evidence="5">
    <location>
        <begin position="475"/>
        <end position="538"/>
    </location>
</feature>
<feature type="compositionally biased region" description="Basic residues" evidence="5">
    <location>
        <begin position="877"/>
        <end position="892"/>
    </location>
</feature>
<feature type="compositionally biased region" description="Basic and acidic residues" evidence="5">
    <location>
        <begin position="118"/>
        <end position="127"/>
    </location>
</feature>
<feature type="compositionally biased region" description="Low complexity" evidence="5">
    <location>
        <begin position="243"/>
        <end position="259"/>
    </location>
</feature>
<dbReference type="InterPro" id="IPR039191">
    <property type="entry name" value="Nopp140-like"/>
</dbReference>
<keyword evidence="8" id="KW-1185">Reference proteome</keyword>
<evidence type="ECO:0000313" key="7">
    <source>
        <dbReference type="EMBL" id="KAG0664620.1"/>
    </source>
</evidence>
<dbReference type="OrthoDB" id="2528866at2759"/>
<evidence type="ECO:0000259" key="6">
    <source>
        <dbReference type="PROSITE" id="PS50089"/>
    </source>
</evidence>
<dbReference type="Gene3D" id="3.30.40.10">
    <property type="entry name" value="Zinc/RING finger domain, C3HC4 (zinc finger)"/>
    <property type="match status" value="1"/>
</dbReference>
<dbReference type="Proteomes" id="UP000777482">
    <property type="component" value="Unassembled WGS sequence"/>
</dbReference>
<evidence type="ECO:0000256" key="1">
    <source>
        <dbReference type="ARBA" id="ARBA00022723"/>
    </source>
</evidence>
<dbReference type="InterPro" id="IPR027370">
    <property type="entry name" value="Znf-RING_euk"/>
</dbReference>
<dbReference type="SMART" id="SM00184">
    <property type="entry name" value="RING"/>
    <property type="match status" value="1"/>
</dbReference>
<name>A0A9P6W5V5_RHOMI</name>
<evidence type="ECO:0000256" key="2">
    <source>
        <dbReference type="ARBA" id="ARBA00022771"/>
    </source>
</evidence>
<evidence type="ECO:0000256" key="4">
    <source>
        <dbReference type="PROSITE-ProRule" id="PRU00175"/>
    </source>
</evidence>
<keyword evidence="2 4" id="KW-0863">Zinc-finger</keyword>
<accession>A0A9P6W5V5</accession>
<feature type="compositionally biased region" description="Basic residues" evidence="5">
    <location>
        <begin position="715"/>
        <end position="726"/>
    </location>
</feature>